<feature type="domain" description="CRISPR type III-associated protein" evidence="2">
    <location>
        <begin position="7"/>
        <end position="278"/>
    </location>
</feature>
<keyword evidence="1" id="KW-0051">Antiviral defense</keyword>
<dbReference type="PANTHER" id="PTHR36700">
    <property type="entry name" value="CRISPR SYSTEM CMR SUBUNIT CMR4"/>
    <property type="match status" value="1"/>
</dbReference>
<dbReference type="PANTHER" id="PTHR36700:SF1">
    <property type="entry name" value="CRISPR SYSTEM CMR SUBUNIT CMR4"/>
    <property type="match status" value="1"/>
</dbReference>
<protein>
    <submittedName>
        <fullName evidence="3">CRISPR type III-B/RAMP module RAMP protein Cmr4</fullName>
    </submittedName>
</protein>
<dbReference type="GO" id="GO:0051607">
    <property type="term" value="P:defense response to virus"/>
    <property type="evidence" value="ECO:0007669"/>
    <property type="project" value="UniProtKB-KW"/>
</dbReference>
<organism evidence="3 4">
    <name type="scientific">Peptoanaerobacter stomatis</name>
    <dbReference type="NCBI Taxonomy" id="796937"/>
    <lineage>
        <taxon>Bacteria</taxon>
        <taxon>Bacillati</taxon>
        <taxon>Bacillota</taxon>
        <taxon>Clostridia</taxon>
        <taxon>Peptostreptococcales</taxon>
        <taxon>Filifactoraceae</taxon>
        <taxon>Peptoanaerobacter</taxon>
    </lineage>
</organism>
<comment type="caution">
    <text evidence="3">The sequence shown here is derived from an EMBL/GenBank/DDBJ whole genome shotgun (WGS) entry which is preliminary data.</text>
</comment>
<dbReference type="NCBIfam" id="TIGR02580">
    <property type="entry name" value="cas_RAMP_Cmr4"/>
    <property type="match status" value="1"/>
</dbReference>
<dbReference type="InterPro" id="IPR013410">
    <property type="entry name" value="CRISPR-assoc_RAMP_Cmr4"/>
</dbReference>
<evidence type="ECO:0000259" key="2">
    <source>
        <dbReference type="Pfam" id="PF03787"/>
    </source>
</evidence>
<accession>J4WET1</accession>
<dbReference type="AlphaFoldDB" id="J4WET1"/>
<dbReference type="PATRIC" id="fig|796941.3.peg.604"/>
<dbReference type="EMBL" id="ALNK01000013">
    <property type="protein sequence ID" value="EJU23846.1"/>
    <property type="molecule type" value="Genomic_DNA"/>
</dbReference>
<dbReference type="Proteomes" id="UP000005244">
    <property type="component" value="Unassembled WGS sequence"/>
</dbReference>
<gene>
    <name evidence="3" type="primary">cmr4</name>
    <name evidence="3" type="ORF">HMPREF1143_1113</name>
</gene>
<name>J4WET1_9FIRM</name>
<dbReference type="InterPro" id="IPR005537">
    <property type="entry name" value="RAMP_III_fam"/>
</dbReference>
<evidence type="ECO:0000313" key="3">
    <source>
        <dbReference type="EMBL" id="EJU23846.1"/>
    </source>
</evidence>
<reference evidence="3 4" key="1">
    <citation type="submission" date="2012-07" db="EMBL/GenBank/DDBJ databases">
        <authorList>
            <person name="Durkin A.S."/>
            <person name="McCorrison J."/>
            <person name="Torralba M."/>
            <person name="Gillis M."/>
            <person name="Methe B."/>
            <person name="Sutton G."/>
            <person name="Nelson K.E."/>
        </authorList>
    </citation>
    <scope>NUCLEOTIDE SEQUENCE [LARGE SCALE GENOMIC DNA]</scope>
    <source>
        <strain evidence="3 4">OBRC8</strain>
    </source>
</reference>
<evidence type="ECO:0000256" key="1">
    <source>
        <dbReference type="ARBA" id="ARBA00023118"/>
    </source>
</evidence>
<keyword evidence="4" id="KW-1185">Reference proteome</keyword>
<evidence type="ECO:0000313" key="4">
    <source>
        <dbReference type="Proteomes" id="UP000005244"/>
    </source>
</evidence>
<sequence length="293" mass="33140">MKVALLKAKCITNLHIGTSGNVYGDIKSEVEKDAVLATPIMPSSGIKGAFRDFWRANGTTGTSVTIFGSDAEEENQNRKGNCKFLSGQLLFRPMRVSKGDRAYCLVTTPELLQVMINTIDSFQIKLNLQSAKSAEDFEKALNDIKKELNEKIGQVVAGIVNKDDHTIMEVEGYDVKEIQNEENILYKILLEISDGVPVVIMRTDFFRMIDLPIIARNYLKDGKSTNLWYEEFVPHQSYFYFPVLWEKEEAKVFSDFIKKISKQPIAFGGNNSVGYGYCTITPMNKEWEENDGE</sequence>
<dbReference type="RefSeq" id="WP_009530512.1">
    <property type="nucleotide sequence ID" value="NZ_ALNK01000013.1"/>
</dbReference>
<dbReference type="Pfam" id="PF03787">
    <property type="entry name" value="RAMPs"/>
    <property type="match status" value="1"/>
</dbReference>
<proteinExistence type="predicted"/>